<dbReference type="GO" id="GO:0005737">
    <property type="term" value="C:cytoplasm"/>
    <property type="evidence" value="ECO:0007669"/>
    <property type="project" value="UniProtKB-ARBA"/>
</dbReference>
<evidence type="ECO:0000256" key="2">
    <source>
        <dbReference type="ARBA" id="ARBA00022730"/>
    </source>
</evidence>
<dbReference type="GO" id="GO:0006412">
    <property type="term" value="P:translation"/>
    <property type="evidence" value="ECO:0007669"/>
    <property type="project" value="UniProtKB-UniRule"/>
</dbReference>
<dbReference type="Pfam" id="PF00410">
    <property type="entry name" value="Ribosomal_S8"/>
    <property type="match status" value="1"/>
</dbReference>
<keyword evidence="11" id="KW-1185">Reference proteome</keyword>
<comment type="subunit">
    <text evidence="7 8">Part of the 30S ribosomal subunit. Contacts proteins S5 and S12.</text>
</comment>
<organism evidence="10 11">
    <name type="scientific">Desulfonatronospira thiodismutans ASO3-1</name>
    <dbReference type="NCBI Taxonomy" id="555779"/>
    <lineage>
        <taxon>Bacteria</taxon>
        <taxon>Pseudomonadati</taxon>
        <taxon>Thermodesulfobacteriota</taxon>
        <taxon>Desulfovibrionia</taxon>
        <taxon>Desulfovibrionales</taxon>
        <taxon>Desulfonatronovibrionaceae</taxon>
        <taxon>Desulfonatronospira</taxon>
    </lineage>
</organism>
<dbReference type="FunFam" id="3.30.1490.10:FF:000001">
    <property type="entry name" value="30S ribosomal protein S8"/>
    <property type="match status" value="1"/>
</dbReference>
<dbReference type="FunFam" id="3.30.1370.30:FF:000002">
    <property type="entry name" value="30S ribosomal protein S8"/>
    <property type="match status" value="1"/>
</dbReference>
<comment type="similarity">
    <text evidence="1 8 9">Belongs to the universal ribosomal protein uS8 family.</text>
</comment>
<proteinExistence type="inferred from homology"/>
<dbReference type="GO" id="GO:0003735">
    <property type="term" value="F:structural constituent of ribosome"/>
    <property type="evidence" value="ECO:0007669"/>
    <property type="project" value="InterPro"/>
</dbReference>
<comment type="function">
    <text evidence="8">One of the primary rRNA binding proteins, it binds directly to 16S rRNA central domain where it helps coordinate assembly of the platform of the 30S subunit.</text>
</comment>
<dbReference type="GO" id="GO:0019843">
    <property type="term" value="F:rRNA binding"/>
    <property type="evidence" value="ECO:0007669"/>
    <property type="project" value="UniProtKB-UniRule"/>
</dbReference>
<evidence type="ECO:0000313" key="11">
    <source>
        <dbReference type="Proteomes" id="UP000005496"/>
    </source>
</evidence>
<dbReference type="HAMAP" id="MF_01302_B">
    <property type="entry name" value="Ribosomal_uS8_B"/>
    <property type="match status" value="1"/>
</dbReference>
<gene>
    <name evidence="8" type="primary">rpsH</name>
    <name evidence="10" type="ORF">Dthio_PD0313</name>
</gene>
<dbReference type="Proteomes" id="UP000005496">
    <property type="component" value="Unassembled WGS sequence"/>
</dbReference>
<dbReference type="InterPro" id="IPR000630">
    <property type="entry name" value="Ribosomal_uS8"/>
</dbReference>
<keyword evidence="5 8" id="KW-0687">Ribonucleoprotein</keyword>
<keyword evidence="4 8" id="KW-0689">Ribosomal protein</keyword>
<dbReference type="OrthoDB" id="9802617at2"/>
<evidence type="ECO:0000256" key="3">
    <source>
        <dbReference type="ARBA" id="ARBA00022884"/>
    </source>
</evidence>
<evidence type="ECO:0000256" key="1">
    <source>
        <dbReference type="ARBA" id="ARBA00006471"/>
    </source>
</evidence>
<dbReference type="EMBL" id="ACJN02000004">
    <property type="protein sequence ID" value="EFI32999.1"/>
    <property type="molecule type" value="Genomic_DNA"/>
</dbReference>
<dbReference type="Gene3D" id="3.30.1370.30">
    <property type="match status" value="1"/>
</dbReference>
<dbReference type="PANTHER" id="PTHR11758">
    <property type="entry name" value="40S RIBOSOMAL PROTEIN S15A"/>
    <property type="match status" value="1"/>
</dbReference>
<accession>D6SUL9</accession>
<protein>
    <recommendedName>
        <fullName evidence="6 8">Small ribosomal subunit protein uS8</fullName>
    </recommendedName>
</protein>
<dbReference type="PROSITE" id="PS00053">
    <property type="entry name" value="RIBOSOMAL_S8"/>
    <property type="match status" value="1"/>
</dbReference>
<dbReference type="NCBIfam" id="NF001109">
    <property type="entry name" value="PRK00136.1"/>
    <property type="match status" value="1"/>
</dbReference>
<evidence type="ECO:0000256" key="9">
    <source>
        <dbReference type="RuleBase" id="RU003660"/>
    </source>
</evidence>
<dbReference type="AlphaFoldDB" id="D6SUL9"/>
<dbReference type="GO" id="GO:0005840">
    <property type="term" value="C:ribosome"/>
    <property type="evidence" value="ECO:0007669"/>
    <property type="project" value="UniProtKB-KW"/>
</dbReference>
<dbReference type="RefSeq" id="WP_008871692.1">
    <property type="nucleotide sequence ID" value="NZ_ACJN02000004.1"/>
</dbReference>
<sequence>MSVDPIADMLTRIRNAHTALHREVKMPSSKAKKAILEIMADKGFIQDFKSDGRTIQVRLKYYGSRPVIKGLNKISKPGRKVYSQAAEIPLVRNGLGICIVSTSRGVMDGMEARKQNVGGELICEVW</sequence>
<evidence type="ECO:0000313" key="10">
    <source>
        <dbReference type="EMBL" id="EFI32999.1"/>
    </source>
</evidence>
<evidence type="ECO:0000256" key="5">
    <source>
        <dbReference type="ARBA" id="ARBA00023274"/>
    </source>
</evidence>
<reference evidence="10" key="1">
    <citation type="submission" date="2010-05" db="EMBL/GenBank/DDBJ databases">
        <title>The draft genome of Desulfonatronospira thiodismutans ASO3-1.</title>
        <authorList>
            <consortium name="US DOE Joint Genome Institute (JGI-PGF)"/>
            <person name="Lucas S."/>
            <person name="Copeland A."/>
            <person name="Lapidus A."/>
            <person name="Cheng J.-F."/>
            <person name="Bruce D."/>
            <person name="Goodwin L."/>
            <person name="Pitluck S."/>
            <person name="Chertkov O."/>
            <person name="Brettin T."/>
            <person name="Detter J.C."/>
            <person name="Han C."/>
            <person name="Land M.L."/>
            <person name="Hauser L."/>
            <person name="Kyrpides N."/>
            <person name="Mikhailova N."/>
            <person name="Muyzer G."/>
            <person name="Woyke T."/>
        </authorList>
    </citation>
    <scope>NUCLEOTIDE SEQUENCE [LARGE SCALE GENOMIC DNA]</scope>
    <source>
        <strain evidence="10">ASO3-1</strain>
    </source>
</reference>
<comment type="caution">
    <text evidence="10">The sequence shown here is derived from an EMBL/GenBank/DDBJ whole genome shotgun (WGS) entry which is preliminary data.</text>
</comment>
<dbReference type="eggNOG" id="COG0096">
    <property type="taxonomic scope" value="Bacteria"/>
</dbReference>
<dbReference type="InterPro" id="IPR047863">
    <property type="entry name" value="Ribosomal_uS8_CS"/>
</dbReference>
<dbReference type="SUPFAM" id="SSF56047">
    <property type="entry name" value="Ribosomal protein S8"/>
    <property type="match status" value="1"/>
</dbReference>
<evidence type="ECO:0000256" key="4">
    <source>
        <dbReference type="ARBA" id="ARBA00022980"/>
    </source>
</evidence>
<evidence type="ECO:0000256" key="8">
    <source>
        <dbReference type="HAMAP-Rule" id="MF_01302"/>
    </source>
</evidence>
<keyword evidence="3 8" id="KW-0694">RNA-binding</keyword>
<name>D6SUL9_9BACT</name>
<dbReference type="Gene3D" id="3.30.1490.10">
    <property type="match status" value="1"/>
</dbReference>
<evidence type="ECO:0000256" key="7">
    <source>
        <dbReference type="ARBA" id="ARBA00046740"/>
    </source>
</evidence>
<dbReference type="GO" id="GO:1990904">
    <property type="term" value="C:ribonucleoprotein complex"/>
    <property type="evidence" value="ECO:0007669"/>
    <property type="project" value="UniProtKB-KW"/>
</dbReference>
<keyword evidence="2 8" id="KW-0699">rRNA-binding</keyword>
<dbReference type="InterPro" id="IPR035987">
    <property type="entry name" value="Ribosomal_uS8_sf"/>
</dbReference>
<evidence type="ECO:0000256" key="6">
    <source>
        <dbReference type="ARBA" id="ARBA00035258"/>
    </source>
</evidence>